<dbReference type="Gene3D" id="1.10.472.20">
    <property type="entry name" value="Nitrile hydratase, beta subunit"/>
    <property type="match status" value="1"/>
</dbReference>
<comment type="function">
    <text evidence="1">NHase catalyzes the hydration of various nitrile compounds to the corresponding amides.</text>
</comment>
<accession>A0A917G4X9</accession>
<dbReference type="AlphaFoldDB" id="A0A917G4X9"/>
<evidence type="ECO:0000256" key="2">
    <source>
        <dbReference type="ARBA" id="ARBA00009098"/>
    </source>
</evidence>
<dbReference type="Pfam" id="PF02211">
    <property type="entry name" value="NHase_beta_C"/>
    <property type="match status" value="1"/>
</dbReference>
<evidence type="ECO:0000256" key="1">
    <source>
        <dbReference type="ARBA" id="ARBA00004042"/>
    </source>
</evidence>
<feature type="domain" description="Nitrile hydratase beta subunit-like N-terminal" evidence="7">
    <location>
        <begin position="1"/>
        <end position="122"/>
    </location>
</feature>
<dbReference type="Pfam" id="PF21006">
    <property type="entry name" value="NHase_beta_N"/>
    <property type="match status" value="1"/>
</dbReference>
<dbReference type="GO" id="GO:0018822">
    <property type="term" value="F:nitrile hydratase activity"/>
    <property type="evidence" value="ECO:0007669"/>
    <property type="project" value="UniProtKB-EC"/>
</dbReference>
<dbReference type="Proteomes" id="UP000644756">
    <property type="component" value="Unassembled WGS sequence"/>
</dbReference>
<organism evidence="8 9">
    <name type="scientific">Paenibacillus abyssi</name>
    <dbReference type="NCBI Taxonomy" id="1340531"/>
    <lineage>
        <taxon>Bacteria</taxon>
        <taxon>Bacillati</taxon>
        <taxon>Bacillota</taxon>
        <taxon>Bacilli</taxon>
        <taxon>Bacillales</taxon>
        <taxon>Paenibacillaceae</taxon>
        <taxon>Paenibacillus</taxon>
    </lineage>
</organism>
<reference evidence="8" key="2">
    <citation type="submission" date="2020-09" db="EMBL/GenBank/DDBJ databases">
        <authorList>
            <person name="Sun Q."/>
            <person name="Zhou Y."/>
        </authorList>
    </citation>
    <scope>NUCLEOTIDE SEQUENCE</scope>
    <source>
        <strain evidence="8">CGMCC 1.12987</strain>
    </source>
</reference>
<evidence type="ECO:0000259" key="6">
    <source>
        <dbReference type="Pfam" id="PF02211"/>
    </source>
</evidence>
<evidence type="ECO:0000256" key="5">
    <source>
        <dbReference type="ARBA" id="ARBA00044877"/>
    </source>
</evidence>
<gene>
    <name evidence="8" type="ORF">GCM10010916_43910</name>
</gene>
<feature type="domain" description="Nitrile hydratase beta subunit" evidence="6">
    <location>
        <begin position="144"/>
        <end position="238"/>
    </location>
</feature>
<dbReference type="GO" id="GO:0046914">
    <property type="term" value="F:transition metal ion binding"/>
    <property type="evidence" value="ECO:0007669"/>
    <property type="project" value="InterPro"/>
</dbReference>
<dbReference type="InterPro" id="IPR042262">
    <property type="entry name" value="CN_hydtase_beta_C"/>
</dbReference>
<dbReference type="InterPro" id="IPR049054">
    <property type="entry name" value="CN_hydtase_beta-like_N"/>
</dbReference>
<dbReference type="EMBL" id="BMGR01000018">
    <property type="protein sequence ID" value="GGG22480.1"/>
    <property type="molecule type" value="Genomic_DNA"/>
</dbReference>
<name>A0A917G4X9_9BACL</name>
<dbReference type="Gene3D" id="2.30.30.50">
    <property type="match status" value="1"/>
</dbReference>
<evidence type="ECO:0000256" key="3">
    <source>
        <dbReference type="ARBA" id="ARBA00013079"/>
    </source>
</evidence>
<comment type="caution">
    <text evidence="8">The sequence shown here is derived from an EMBL/GenBank/DDBJ whole genome shotgun (WGS) entry which is preliminary data.</text>
</comment>
<dbReference type="InterPro" id="IPR008990">
    <property type="entry name" value="Elect_transpt_acc-like_dom_sf"/>
</dbReference>
<dbReference type="NCBIfam" id="TIGR03888">
    <property type="entry name" value="nitrile_beta"/>
    <property type="match status" value="1"/>
</dbReference>
<keyword evidence="9" id="KW-1185">Reference proteome</keyword>
<evidence type="ECO:0000313" key="9">
    <source>
        <dbReference type="Proteomes" id="UP000644756"/>
    </source>
</evidence>
<dbReference type="SUPFAM" id="SSF50090">
    <property type="entry name" value="Electron transport accessory proteins"/>
    <property type="match status" value="1"/>
</dbReference>
<proteinExistence type="inferred from homology"/>
<evidence type="ECO:0000256" key="4">
    <source>
        <dbReference type="ARBA" id="ARBA00023239"/>
    </source>
</evidence>
<dbReference type="EC" id="4.2.1.84" evidence="3"/>
<dbReference type="InterPro" id="IPR003168">
    <property type="entry name" value="Nitrile_hydratase_bsu"/>
</dbReference>
<comment type="catalytic activity">
    <reaction evidence="5">
        <text>an aliphatic primary amide = an aliphatic nitrile + H2O</text>
        <dbReference type="Rhea" id="RHEA:12673"/>
        <dbReference type="ChEBI" id="CHEBI:15377"/>
        <dbReference type="ChEBI" id="CHEBI:65285"/>
        <dbReference type="ChEBI" id="CHEBI:80291"/>
        <dbReference type="EC" id="4.2.1.84"/>
    </reaction>
</comment>
<dbReference type="RefSeq" id="WP_188533223.1">
    <property type="nucleotide sequence ID" value="NZ_BMGR01000018.1"/>
</dbReference>
<evidence type="ECO:0000313" key="8">
    <source>
        <dbReference type="EMBL" id="GGG22480.1"/>
    </source>
</evidence>
<comment type="similarity">
    <text evidence="2">Belongs to the nitrile hydratase subunit beta family.</text>
</comment>
<keyword evidence="4" id="KW-0456">Lyase</keyword>
<sequence>MKLQQYLGGLEGLNDPIDFDTRVFAEPWEKRIFAIHVSMMGLSNHLEGIQDIPSNFDSKYTWADLRERAESMHPFDYFKFRYYEKWVGGVADFLIKGGYINEEEWDAKTAVYLNNADEQLPSVSEPAIDHQVIEYLRKGDSLYRESDRKPQFSAGETVLVRNNHVMLHTRLPGFVRSQKGVIEIVYEGNYTYPNSTGTDGIGEPMPVYCVRFDPKDIWGEHVESKSMIYVDIYEAYMDKLAQ</sequence>
<evidence type="ECO:0000259" key="7">
    <source>
        <dbReference type="Pfam" id="PF21006"/>
    </source>
</evidence>
<reference evidence="8" key="1">
    <citation type="journal article" date="2014" name="Int. J. Syst. Evol. Microbiol.">
        <title>Complete genome sequence of Corynebacterium casei LMG S-19264T (=DSM 44701T), isolated from a smear-ripened cheese.</title>
        <authorList>
            <consortium name="US DOE Joint Genome Institute (JGI-PGF)"/>
            <person name="Walter F."/>
            <person name="Albersmeier A."/>
            <person name="Kalinowski J."/>
            <person name="Ruckert C."/>
        </authorList>
    </citation>
    <scope>NUCLEOTIDE SEQUENCE</scope>
    <source>
        <strain evidence="8">CGMCC 1.12987</strain>
    </source>
</reference>
<dbReference type="InterPro" id="IPR024690">
    <property type="entry name" value="CN_hydtase_beta_dom_C"/>
</dbReference>
<protein>
    <recommendedName>
        <fullName evidence="3">nitrile hydratase</fullName>
        <ecNumber evidence="3">4.2.1.84</ecNumber>
    </recommendedName>
</protein>